<evidence type="ECO:0000313" key="2">
    <source>
        <dbReference type="Proteomes" id="UP000245890"/>
    </source>
</evidence>
<reference evidence="1 2" key="1">
    <citation type="submission" date="2018-05" db="EMBL/GenBank/DDBJ databases">
        <title>Description of Sphingomonas pokkalii sp nov, isolated from the rhizosphere of saline tolerant pokkali rice and its draft genome analysis.</title>
        <authorList>
            <person name="Menon R."/>
            <person name="Kumari S."/>
            <person name="Rameshkumar N."/>
        </authorList>
    </citation>
    <scope>NUCLEOTIDE SEQUENCE [LARGE SCALE GENOMIC DNA]</scope>
    <source>
        <strain evidence="1 2">L3B27</strain>
    </source>
</reference>
<dbReference type="Pfam" id="PF05159">
    <property type="entry name" value="Capsule_synth"/>
    <property type="match status" value="1"/>
</dbReference>
<keyword evidence="2" id="KW-1185">Reference proteome</keyword>
<gene>
    <name evidence="1" type="ORF">DD559_00635</name>
</gene>
<accession>A0A2U0S9I7</accession>
<dbReference type="Proteomes" id="UP000245890">
    <property type="component" value="Unassembled WGS sequence"/>
</dbReference>
<sequence>MKRIHRPRRSFLFLQGPPGPFFWQLGRKIAAHGVSVHRINLNGGDVYDWPGEATDYRGLPGHWPIFLDRFLRENAITDLVLYGDCRPMHLAAHRLAKLRGVAIHVFEEGYIRPDWMTLEPDGVNGHSTLNRDPEALLARARTLPPLPNLPPITASFGRRARDSYWYYHRVVTGRLRFPFYTSHRKTIIVIEGFGWMRKFLLSRRRTVQAGETLALLKDKPFYLFALQLNGDYQIREHSPFGTMYTAADYVLDSFAHNAPPGTHLLVKEHPLDCSFHNWRRFLRHRARALGIEDRVHHLDGGDLVALAEQAKGMVCVNSTSGTLALAAGRPVIVLGDAIYDVPGITHQGHLDAFWDAPAAPDMALFDAFRRVLHQHCLIRGGLASESATETLIETSFERLMGREKREIPDFETVSIIA</sequence>
<name>A0A2U0S9I7_9SPHN</name>
<dbReference type="GO" id="GO:0015774">
    <property type="term" value="P:polysaccharide transport"/>
    <property type="evidence" value="ECO:0007669"/>
    <property type="project" value="InterPro"/>
</dbReference>
<dbReference type="EMBL" id="QENQ01000001">
    <property type="protein sequence ID" value="PVX28036.1"/>
    <property type="molecule type" value="Genomic_DNA"/>
</dbReference>
<proteinExistence type="predicted"/>
<protein>
    <submittedName>
        <fullName evidence="1">Capsular biosynthesis protein</fullName>
    </submittedName>
</protein>
<evidence type="ECO:0000313" key="1">
    <source>
        <dbReference type="EMBL" id="PVX28036.1"/>
    </source>
</evidence>
<dbReference type="RefSeq" id="WP_116467491.1">
    <property type="nucleotide sequence ID" value="NZ_QENQ01000001.1"/>
</dbReference>
<dbReference type="InterPro" id="IPR007833">
    <property type="entry name" value="Capsule_polysaccharide_synth"/>
</dbReference>
<comment type="caution">
    <text evidence="1">The sequence shown here is derived from an EMBL/GenBank/DDBJ whole genome shotgun (WGS) entry which is preliminary data.</text>
</comment>
<dbReference type="AlphaFoldDB" id="A0A2U0S9I7"/>
<dbReference type="CDD" id="cd16441">
    <property type="entry name" value="beta_Kdo_transferase_KpsS"/>
    <property type="match status" value="1"/>
</dbReference>
<organism evidence="1 2">
    <name type="scientific">Sphingomonas pokkalii</name>
    <dbReference type="NCBI Taxonomy" id="2175090"/>
    <lineage>
        <taxon>Bacteria</taxon>
        <taxon>Pseudomonadati</taxon>
        <taxon>Pseudomonadota</taxon>
        <taxon>Alphaproteobacteria</taxon>
        <taxon>Sphingomonadales</taxon>
        <taxon>Sphingomonadaceae</taxon>
        <taxon>Sphingomonas</taxon>
    </lineage>
</organism>
<dbReference type="OrthoDB" id="9794206at2"/>
<dbReference type="GO" id="GO:0000271">
    <property type="term" value="P:polysaccharide biosynthetic process"/>
    <property type="evidence" value="ECO:0007669"/>
    <property type="project" value="InterPro"/>
</dbReference>